<evidence type="ECO:0000313" key="3">
    <source>
        <dbReference type="Proteomes" id="UP000094336"/>
    </source>
</evidence>
<sequence>MRIVKSLIVKSMSSIKLKGLARSFYILLLIILQLEALINAFKSKVRILKRVIRRKKADHIIIQS</sequence>
<evidence type="ECO:0000313" key="2">
    <source>
        <dbReference type="EMBL" id="ODQ81652.1"/>
    </source>
</evidence>
<dbReference type="RefSeq" id="XP_018986980.1">
    <property type="nucleotide sequence ID" value="XM_019126818.1"/>
</dbReference>
<keyword evidence="1" id="KW-1133">Transmembrane helix</keyword>
<dbReference type="AlphaFoldDB" id="A0A1E3QX48"/>
<reference evidence="3" key="1">
    <citation type="submission" date="2016-05" db="EMBL/GenBank/DDBJ databases">
        <title>Comparative genomics of biotechnologically important yeasts.</title>
        <authorList>
            <consortium name="DOE Joint Genome Institute"/>
            <person name="Riley R."/>
            <person name="Haridas S."/>
            <person name="Wolfe K.H."/>
            <person name="Lopes M.R."/>
            <person name="Hittinger C.T."/>
            <person name="Goker M."/>
            <person name="Salamov A."/>
            <person name="Wisecaver J."/>
            <person name="Long T.M."/>
            <person name="Aerts A.L."/>
            <person name="Barry K."/>
            <person name="Choi C."/>
            <person name="Clum A."/>
            <person name="Coughlan A.Y."/>
            <person name="Deshpande S."/>
            <person name="Douglass A.P."/>
            <person name="Hanson S.J."/>
            <person name="Klenk H.-P."/>
            <person name="Labutti K."/>
            <person name="Lapidus A."/>
            <person name="Lindquist E."/>
            <person name="Lipzen A."/>
            <person name="Meier-Kolthoff J.P."/>
            <person name="Ohm R.A."/>
            <person name="Otillar R.P."/>
            <person name="Pangilinan J."/>
            <person name="Peng Y."/>
            <person name="Rokas A."/>
            <person name="Rosa C.A."/>
            <person name="Scheuner C."/>
            <person name="Sibirny A.A."/>
            <person name="Slot J.C."/>
            <person name="Stielow J.B."/>
            <person name="Sun H."/>
            <person name="Kurtzman C.P."/>
            <person name="Blackwell M."/>
            <person name="Grigoriev I.V."/>
            <person name="Jeffries T.W."/>
        </authorList>
    </citation>
    <scope>NUCLEOTIDE SEQUENCE [LARGE SCALE GENOMIC DNA]</scope>
    <source>
        <strain evidence="3">NRRL Y-12698</strain>
    </source>
</reference>
<keyword evidence="1" id="KW-0812">Transmembrane</keyword>
<evidence type="ECO:0000256" key="1">
    <source>
        <dbReference type="SAM" id="Phobius"/>
    </source>
</evidence>
<dbReference type="Proteomes" id="UP000094336">
    <property type="component" value="Unassembled WGS sequence"/>
</dbReference>
<keyword evidence="3" id="KW-1185">Reference proteome</keyword>
<proteinExistence type="predicted"/>
<keyword evidence="1" id="KW-0472">Membrane</keyword>
<feature type="transmembrane region" description="Helical" evidence="1">
    <location>
        <begin position="20"/>
        <end position="41"/>
    </location>
</feature>
<dbReference type="GeneID" id="30144672"/>
<protein>
    <submittedName>
        <fullName evidence="2">Uncharacterized protein</fullName>
    </submittedName>
</protein>
<organism evidence="2 3">
    <name type="scientific">Babjeviella inositovora NRRL Y-12698</name>
    <dbReference type="NCBI Taxonomy" id="984486"/>
    <lineage>
        <taxon>Eukaryota</taxon>
        <taxon>Fungi</taxon>
        <taxon>Dikarya</taxon>
        <taxon>Ascomycota</taxon>
        <taxon>Saccharomycotina</taxon>
        <taxon>Pichiomycetes</taxon>
        <taxon>Serinales incertae sedis</taxon>
        <taxon>Babjeviella</taxon>
    </lineage>
</organism>
<dbReference type="EMBL" id="KV454427">
    <property type="protein sequence ID" value="ODQ81652.1"/>
    <property type="molecule type" value="Genomic_DNA"/>
</dbReference>
<accession>A0A1E3QX48</accession>
<name>A0A1E3QX48_9ASCO</name>
<gene>
    <name evidence="2" type="ORF">BABINDRAFT_109817</name>
</gene>